<reference evidence="6 7" key="1">
    <citation type="submission" date="2023-01" db="EMBL/GenBank/DDBJ databases">
        <title>Analysis of 21 Apiospora genomes using comparative genomics revels a genus with tremendous synthesis potential of carbohydrate active enzymes and secondary metabolites.</title>
        <authorList>
            <person name="Sorensen T."/>
        </authorList>
    </citation>
    <scope>NUCLEOTIDE SEQUENCE [LARGE SCALE GENOMIC DNA]</scope>
    <source>
        <strain evidence="6 7">CBS 33761</strain>
    </source>
</reference>
<gene>
    <name evidence="6" type="ORF">PG993_011783</name>
</gene>
<evidence type="ECO:0000313" key="6">
    <source>
        <dbReference type="EMBL" id="KAK8023717.1"/>
    </source>
</evidence>
<keyword evidence="3" id="KW-0274">FAD</keyword>
<dbReference type="SUPFAM" id="SSF56176">
    <property type="entry name" value="FAD-binding/transporter-associated domain-like"/>
    <property type="match status" value="1"/>
</dbReference>
<dbReference type="EMBL" id="JAQQWK010000011">
    <property type="protein sequence ID" value="KAK8023717.1"/>
    <property type="molecule type" value="Genomic_DNA"/>
</dbReference>
<keyword evidence="7" id="KW-1185">Reference proteome</keyword>
<dbReference type="InterPro" id="IPR016169">
    <property type="entry name" value="FAD-bd_PCMH_sub2"/>
</dbReference>
<comment type="caution">
    <text evidence="6">The sequence shown here is derived from an EMBL/GenBank/DDBJ whole genome shotgun (WGS) entry which is preliminary data.</text>
</comment>
<sequence length="479" mass="51581">MTTSQIIKDLQQTLPDSRFVLRGAEGYEDLNKAYQSALNVEYSPSCIFLPQSKEEISAFLKHVGPRALSGEAPIAVYGAGCQPLPGCANVQDGITVNLSRLKGVAIEEGHVSIAAGERWGTVYEELGKKGLGVAGGRSAKSGIGGLALEGGLSFHSSRDGFVCDNVINYEVVLASGEIVNANAETNADLWRALRGGGNNFGIVTRFDFPTFQQGPMYGGSVYYFAPSFPQQIQHLVDELQKPDPSRDTHLMISTGYAAMFGPQMMCQSQVYHNHPEENPDVLRPFTSVSPQLDQLNSMRVLSLTEAAKEQAGDSPLIQRSAYFNTTLKADAGILQEAAETYTAGLEPIKPCEGLICSLTLQLHARSLLEASAAKGGNSLGLSPDDGPLVSVLLLTYWSNKSDDAAVLGTMESILESIKSRAAARGQLIPYTYMNYAFASQDPIGSYGAEKKAELQRVSRRYDPQGLFEKGVPGGFKLFT</sequence>
<dbReference type="Proteomes" id="UP001444661">
    <property type="component" value="Unassembled WGS sequence"/>
</dbReference>
<dbReference type="InterPro" id="IPR036318">
    <property type="entry name" value="FAD-bd_PCMH-like_sf"/>
</dbReference>
<proteinExistence type="inferred from homology"/>
<evidence type="ECO:0000256" key="2">
    <source>
        <dbReference type="ARBA" id="ARBA00022630"/>
    </source>
</evidence>
<organism evidence="6 7">
    <name type="scientific">Apiospora rasikravindrae</name>
    <dbReference type="NCBI Taxonomy" id="990691"/>
    <lineage>
        <taxon>Eukaryota</taxon>
        <taxon>Fungi</taxon>
        <taxon>Dikarya</taxon>
        <taxon>Ascomycota</taxon>
        <taxon>Pezizomycotina</taxon>
        <taxon>Sordariomycetes</taxon>
        <taxon>Xylariomycetidae</taxon>
        <taxon>Amphisphaeriales</taxon>
        <taxon>Apiosporaceae</taxon>
        <taxon>Apiospora</taxon>
    </lineage>
</organism>
<keyword evidence="2" id="KW-0285">Flavoprotein</keyword>
<evidence type="ECO:0000256" key="1">
    <source>
        <dbReference type="ARBA" id="ARBA00005466"/>
    </source>
</evidence>
<dbReference type="PROSITE" id="PS51387">
    <property type="entry name" value="FAD_PCMH"/>
    <property type="match status" value="1"/>
</dbReference>
<accession>A0ABR1S0L7</accession>
<evidence type="ECO:0000256" key="3">
    <source>
        <dbReference type="ARBA" id="ARBA00022827"/>
    </source>
</evidence>
<dbReference type="InterPro" id="IPR050416">
    <property type="entry name" value="FAD-linked_Oxidoreductase"/>
</dbReference>
<evidence type="ECO:0000259" key="5">
    <source>
        <dbReference type="PROSITE" id="PS51387"/>
    </source>
</evidence>
<comment type="similarity">
    <text evidence="1">Belongs to the oxygen-dependent FAD-linked oxidoreductase family.</text>
</comment>
<name>A0ABR1S0L7_9PEZI</name>
<dbReference type="PANTHER" id="PTHR42973:SF22">
    <property type="entry name" value="FAD-BINDING PCMH-TYPE DOMAIN-CONTAINING PROTEIN-RELATED"/>
    <property type="match status" value="1"/>
</dbReference>
<dbReference type="InterPro" id="IPR016166">
    <property type="entry name" value="FAD-bd_PCMH"/>
</dbReference>
<keyword evidence="4" id="KW-0560">Oxidoreductase</keyword>
<dbReference type="Pfam" id="PF01565">
    <property type="entry name" value="FAD_binding_4"/>
    <property type="match status" value="1"/>
</dbReference>
<dbReference type="InterPro" id="IPR006094">
    <property type="entry name" value="Oxid_FAD_bind_N"/>
</dbReference>
<dbReference type="PANTHER" id="PTHR42973">
    <property type="entry name" value="BINDING OXIDOREDUCTASE, PUTATIVE (AFU_ORTHOLOGUE AFUA_1G17690)-RELATED"/>
    <property type="match status" value="1"/>
</dbReference>
<evidence type="ECO:0000313" key="7">
    <source>
        <dbReference type="Proteomes" id="UP001444661"/>
    </source>
</evidence>
<evidence type="ECO:0000256" key="4">
    <source>
        <dbReference type="ARBA" id="ARBA00023002"/>
    </source>
</evidence>
<protein>
    <recommendedName>
        <fullName evidence="5">FAD-binding PCMH-type domain-containing protein</fullName>
    </recommendedName>
</protein>
<feature type="domain" description="FAD-binding PCMH-type" evidence="5">
    <location>
        <begin position="40"/>
        <end position="213"/>
    </location>
</feature>
<dbReference type="Gene3D" id="3.30.465.10">
    <property type="match status" value="1"/>
</dbReference>